<dbReference type="GO" id="GO:0005829">
    <property type="term" value="C:cytosol"/>
    <property type="evidence" value="ECO:0007669"/>
    <property type="project" value="TreeGrafter"/>
</dbReference>
<dbReference type="InterPro" id="IPR028998">
    <property type="entry name" value="RimP_C"/>
</dbReference>
<feature type="domain" description="Ribosome maturation factor RimP C-terminal" evidence="5">
    <location>
        <begin position="87"/>
        <end position="156"/>
    </location>
</feature>
<protein>
    <recommendedName>
        <fullName evidence="3">Ribosome maturation factor RimP</fullName>
    </recommendedName>
</protein>
<evidence type="ECO:0000256" key="3">
    <source>
        <dbReference type="HAMAP-Rule" id="MF_01077"/>
    </source>
</evidence>
<comment type="caution">
    <text evidence="6">The sequence shown here is derived from an EMBL/GenBank/DDBJ whole genome shotgun (WGS) entry which is preliminary data.</text>
</comment>
<keyword evidence="2 3" id="KW-0690">Ribosome biogenesis</keyword>
<dbReference type="Pfam" id="PF17384">
    <property type="entry name" value="DUF150_C"/>
    <property type="match status" value="1"/>
</dbReference>
<dbReference type="AlphaFoldDB" id="A0A917MYD3"/>
<dbReference type="Gene3D" id="3.30.300.70">
    <property type="entry name" value="RimP-like superfamily, N-terminal"/>
    <property type="match status" value="1"/>
</dbReference>
<dbReference type="GO" id="GO:0000028">
    <property type="term" value="P:ribosomal small subunit assembly"/>
    <property type="evidence" value="ECO:0007669"/>
    <property type="project" value="TreeGrafter"/>
</dbReference>
<dbReference type="HAMAP" id="MF_01077">
    <property type="entry name" value="RimP"/>
    <property type="match status" value="1"/>
</dbReference>
<comment type="function">
    <text evidence="3">Required for maturation of 30S ribosomal subunits.</text>
</comment>
<evidence type="ECO:0000313" key="6">
    <source>
        <dbReference type="EMBL" id="GGH77822.1"/>
    </source>
</evidence>
<dbReference type="SUPFAM" id="SSF75420">
    <property type="entry name" value="YhbC-like, N-terminal domain"/>
    <property type="match status" value="1"/>
</dbReference>
<reference evidence="6" key="1">
    <citation type="journal article" date="2014" name="Int. J. Syst. Evol. Microbiol.">
        <title>Complete genome sequence of Corynebacterium casei LMG S-19264T (=DSM 44701T), isolated from a smear-ripened cheese.</title>
        <authorList>
            <consortium name="US DOE Joint Genome Institute (JGI-PGF)"/>
            <person name="Walter F."/>
            <person name="Albersmeier A."/>
            <person name="Kalinowski J."/>
            <person name="Ruckert C."/>
        </authorList>
    </citation>
    <scope>NUCLEOTIDE SEQUENCE</scope>
    <source>
        <strain evidence="6">CGMCC 1.15290</strain>
    </source>
</reference>
<dbReference type="Pfam" id="PF02576">
    <property type="entry name" value="RimP_N"/>
    <property type="match status" value="1"/>
</dbReference>
<reference evidence="6" key="2">
    <citation type="submission" date="2020-09" db="EMBL/GenBank/DDBJ databases">
        <authorList>
            <person name="Sun Q."/>
            <person name="Zhou Y."/>
        </authorList>
    </citation>
    <scope>NUCLEOTIDE SEQUENCE</scope>
    <source>
        <strain evidence="6">CGMCC 1.15290</strain>
    </source>
</reference>
<evidence type="ECO:0000259" key="4">
    <source>
        <dbReference type="Pfam" id="PF02576"/>
    </source>
</evidence>
<accession>A0A917MYD3</accession>
<comment type="subcellular location">
    <subcellularLocation>
        <location evidence="3">Cytoplasm</location>
    </subcellularLocation>
</comment>
<feature type="domain" description="Ribosome maturation factor RimP N-terminal" evidence="4">
    <location>
        <begin position="20"/>
        <end position="83"/>
    </location>
</feature>
<dbReference type="NCBIfam" id="NF002531">
    <property type="entry name" value="PRK02001.1"/>
    <property type="match status" value="1"/>
</dbReference>
<comment type="similarity">
    <text evidence="3">Belongs to the RimP family.</text>
</comment>
<dbReference type="RefSeq" id="WP_188956545.1">
    <property type="nucleotide sequence ID" value="NZ_BMIB01000004.1"/>
</dbReference>
<evidence type="ECO:0000256" key="2">
    <source>
        <dbReference type="ARBA" id="ARBA00022517"/>
    </source>
</evidence>
<proteinExistence type="inferred from homology"/>
<organism evidence="6 7">
    <name type="scientific">Filimonas zeae</name>
    <dbReference type="NCBI Taxonomy" id="1737353"/>
    <lineage>
        <taxon>Bacteria</taxon>
        <taxon>Pseudomonadati</taxon>
        <taxon>Bacteroidota</taxon>
        <taxon>Chitinophagia</taxon>
        <taxon>Chitinophagales</taxon>
        <taxon>Chitinophagaceae</taxon>
        <taxon>Filimonas</taxon>
    </lineage>
</organism>
<evidence type="ECO:0000313" key="7">
    <source>
        <dbReference type="Proteomes" id="UP000627292"/>
    </source>
</evidence>
<evidence type="ECO:0000259" key="5">
    <source>
        <dbReference type="Pfam" id="PF17384"/>
    </source>
</evidence>
<keyword evidence="7" id="KW-1185">Reference proteome</keyword>
<dbReference type="InterPro" id="IPR028989">
    <property type="entry name" value="RimP_N"/>
</dbReference>
<dbReference type="PANTHER" id="PTHR33867:SF1">
    <property type="entry name" value="RIBOSOME MATURATION FACTOR RIMP"/>
    <property type="match status" value="1"/>
</dbReference>
<keyword evidence="1 3" id="KW-0963">Cytoplasm</keyword>
<dbReference type="InterPro" id="IPR003728">
    <property type="entry name" value="Ribosome_maturation_RimP"/>
</dbReference>
<evidence type="ECO:0000256" key="1">
    <source>
        <dbReference type="ARBA" id="ARBA00022490"/>
    </source>
</evidence>
<dbReference type="PANTHER" id="PTHR33867">
    <property type="entry name" value="RIBOSOME MATURATION FACTOR RIMP"/>
    <property type="match status" value="1"/>
</dbReference>
<dbReference type="Proteomes" id="UP000627292">
    <property type="component" value="Unassembled WGS sequence"/>
</dbReference>
<dbReference type="GO" id="GO:0006412">
    <property type="term" value="P:translation"/>
    <property type="evidence" value="ECO:0007669"/>
    <property type="project" value="TreeGrafter"/>
</dbReference>
<name>A0A917MYD3_9BACT</name>
<gene>
    <name evidence="3 6" type="primary">rimP</name>
    <name evidence="6" type="ORF">GCM10011379_44750</name>
</gene>
<dbReference type="InterPro" id="IPR035956">
    <property type="entry name" value="RimP_N_sf"/>
</dbReference>
<dbReference type="EMBL" id="BMIB01000004">
    <property type="protein sequence ID" value="GGH77822.1"/>
    <property type="molecule type" value="Genomic_DNA"/>
</dbReference>
<sequence length="156" mass="17682">MTTEEQIQKIEALLLELLAPEPEYFLIQVRIKPTNNIKVFIDGDNGVTIDKCVRINRQLYKKIEEAGFYPEGEFSLEVSSAGVGEPLKMLRQYTRNIDRFVEVSFNDGTVKEGKLIQVADSDIIIEETTGKGKKAVTQQVVIPFENIKTTTVQIKF</sequence>